<keyword evidence="5 6" id="KW-0472">Membrane</keyword>
<evidence type="ECO:0000313" key="9">
    <source>
        <dbReference type="Proteomes" id="UP000825123"/>
    </source>
</evidence>
<comment type="subcellular location">
    <subcellularLocation>
        <location evidence="1">Cell membrane</location>
        <topology evidence="1">Multi-pass membrane protein</topology>
    </subcellularLocation>
</comment>
<feature type="transmembrane region" description="Helical" evidence="6">
    <location>
        <begin position="12"/>
        <end position="31"/>
    </location>
</feature>
<name>A0A8D5ZIW7_9CREN</name>
<dbReference type="InterPro" id="IPR011701">
    <property type="entry name" value="MFS"/>
</dbReference>
<dbReference type="Proteomes" id="UP000825123">
    <property type="component" value="Chromosome"/>
</dbReference>
<evidence type="ECO:0000256" key="2">
    <source>
        <dbReference type="ARBA" id="ARBA00022475"/>
    </source>
</evidence>
<feature type="transmembrane region" description="Helical" evidence="6">
    <location>
        <begin position="75"/>
        <end position="94"/>
    </location>
</feature>
<dbReference type="GO" id="GO:0005886">
    <property type="term" value="C:plasma membrane"/>
    <property type="evidence" value="ECO:0007669"/>
    <property type="project" value="UniProtKB-SubCell"/>
</dbReference>
<accession>A0A8D5ZIW7</accession>
<dbReference type="SUPFAM" id="SSF103473">
    <property type="entry name" value="MFS general substrate transporter"/>
    <property type="match status" value="1"/>
</dbReference>
<dbReference type="GO" id="GO:0022857">
    <property type="term" value="F:transmembrane transporter activity"/>
    <property type="evidence" value="ECO:0007669"/>
    <property type="project" value="InterPro"/>
</dbReference>
<feature type="transmembrane region" description="Helical" evidence="6">
    <location>
        <begin position="315"/>
        <end position="334"/>
    </location>
</feature>
<dbReference type="KEGG" id="csty:KN1_22610"/>
<feature type="transmembrane region" description="Helical" evidence="6">
    <location>
        <begin position="43"/>
        <end position="63"/>
    </location>
</feature>
<organism evidence="8 9">
    <name type="scientific">Stygiolobus caldivivus</name>
    <dbReference type="NCBI Taxonomy" id="2824673"/>
    <lineage>
        <taxon>Archaea</taxon>
        <taxon>Thermoproteota</taxon>
        <taxon>Thermoprotei</taxon>
        <taxon>Sulfolobales</taxon>
        <taxon>Sulfolobaceae</taxon>
        <taxon>Stygiolobus</taxon>
    </lineage>
</organism>
<protein>
    <recommendedName>
        <fullName evidence="7">Major facilitator superfamily (MFS) profile domain-containing protein</fullName>
    </recommendedName>
</protein>
<feature type="domain" description="Major facilitator superfamily (MFS) profile" evidence="7">
    <location>
        <begin position="1"/>
        <end position="362"/>
    </location>
</feature>
<dbReference type="InterPro" id="IPR050189">
    <property type="entry name" value="MFS_Efflux_Transporters"/>
</dbReference>
<dbReference type="EMBL" id="AP024597">
    <property type="protein sequence ID" value="BCU70964.1"/>
    <property type="molecule type" value="Genomic_DNA"/>
</dbReference>
<dbReference type="InterPro" id="IPR036259">
    <property type="entry name" value="MFS_trans_sf"/>
</dbReference>
<feature type="transmembrane region" description="Helical" evidence="6">
    <location>
        <begin position="100"/>
        <end position="123"/>
    </location>
</feature>
<evidence type="ECO:0000256" key="4">
    <source>
        <dbReference type="ARBA" id="ARBA00022989"/>
    </source>
</evidence>
<feature type="transmembrane region" description="Helical" evidence="6">
    <location>
        <begin position="284"/>
        <end position="308"/>
    </location>
</feature>
<evidence type="ECO:0000256" key="5">
    <source>
        <dbReference type="ARBA" id="ARBA00023136"/>
    </source>
</evidence>
<keyword evidence="4 6" id="KW-1133">Transmembrane helix</keyword>
<evidence type="ECO:0000259" key="7">
    <source>
        <dbReference type="PROSITE" id="PS50850"/>
    </source>
</evidence>
<feature type="transmembrane region" description="Helical" evidence="6">
    <location>
        <begin position="340"/>
        <end position="361"/>
    </location>
</feature>
<keyword evidence="3 6" id="KW-0812">Transmembrane</keyword>
<keyword evidence="2" id="KW-1003">Cell membrane</keyword>
<proteinExistence type="predicted"/>
<keyword evidence="9" id="KW-1185">Reference proteome</keyword>
<dbReference type="PROSITE" id="PS50850">
    <property type="entry name" value="MFS"/>
    <property type="match status" value="1"/>
</dbReference>
<dbReference type="PANTHER" id="PTHR43124">
    <property type="entry name" value="PURINE EFFLUX PUMP PBUE"/>
    <property type="match status" value="1"/>
</dbReference>
<dbReference type="InterPro" id="IPR020846">
    <property type="entry name" value="MFS_dom"/>
</dbReference>
<feature type="transmembrane region" description="Helical" evidence="6">
    <location>
        <begin position="260"/>
        <end position="278"/>
    </location>
</feature>
<gene>
    <name evidence="8" type="ORF">KN1_22610</name>
</gene>
<evidence type="ECO:0000256" key="1">
    <source>
        <dbReference type="ARBA" id="ARBA00004651"/>
    </source>
</evidence>
<evidence type="ECO:0000256" key="6">
    <source>
        <dbReference type="SAM" id="Phobius"/>
    </source>
</evidence>
<evidence type="ECO:0000313" key="8">
    <source>
        <dbReference type="EMBL" id="BCU70964.1"/>
    </source>
</evidence>
<dbReference type="AlphaFoldDB" id="A0A8D5ZIW7"/>
<dbReference type="Pfam" id="PF07690">
    <property type="entry name" value="MFS_1"/>
    <property type="match status" value="1"/>
</dbReference>
<feature type="transmembrane region" description="Helical" evidence="6">
    <location>
        <begin position="234"/>
        <end position="253"/>
    </location>
</feature>
<reference evidence="8 9" key="1">
    <citation type="submission" date="2021-04" db="EMBL/GenBank/DDBJ databases">
        <title>Complete genome sequence of Stygiolobus sp. KN-1.</title>
        <authorList>
            <person name="Nakamura K."/>
            <person name="Sakai H."/>
            <person name="Kurosawa N."/>
        </authorList>
    </citation>
    <scope>NUCLEOTIDE SEQUENCE [LARGE SCALE GENOMIC DNA]</scope>
    <source>
        <strain evidence="8 9">KN-1</strain>
    </source>
</reference>
<feature type="transmembrane region" description="Helical" evidence="6">
    <location>
        <begin position="135"/>
        <end position="153"/>
    </location>
</feature>
<sequence>MLKLSLRLRGIPILIARAIYGISWFFLSPYLPYLIKSLDAPPYFTNLVPISFFASAAIMQVPAGIISTKLGMKKTYTLGLIIMGIGDSLIGLSPNIYTVLAFYAMTGFGASFFFSSAGGTLAVVNEGKVATVLGLYNAMFAVGGIIGLNWGFLDALLGFSYASLFLGAVTVVMGFLNWFSVYPNNKPDFRVIKDLRVVVIALATSGVWGAYYVVSEYFPSFTYYVLGKSAILTGSVSSVLLLSSVLGGTLTGLFENKDKVKGIVFTGILGVLPSILLYTDFYEIGLFIMGLFNELCISIIYSLVVNFVKSQNSSLSLAVVNAIQIGVGMNELLLPSITGFYVWVAVSIVSIIPLLLLLVVWR</sequence>
<feature type="transmembrane region" description="Helical" evidence="6">
    <location>
        <begin position="195"/>
        <end position="214"/>
    </location>
</feature>
<dbReference type="Gene3D" id="1.20.1250.20">
    <property type="entry name" value="MFS general substrate transporter like domains"/>
    <property type="match status" value="1"/>
</dbReference>
<dbReference type="PANTHER" id="PTHR43124:SF3">
    <property type="entry name" value="CHLORAMPHENICOL EFFLUX PUMP RV0191"/>
    <property type="match status" value="1"/>
</dbReference>
<feature type="transmembrane region" description="Helical" evidence="6">
    <location>
        <begin position="159"/>
        <end position="183"/>
    </location>
</feature>
<evidence type="ECO:0000256" key="3">
    <source>
        <dbReference type="ARBA" id="ARBA00022692"/>
    </source>
</evidence>